<evidence type="ECO:0000256" key="3">
    <source>
        <dbReference type="ARBA" id="ARBA00022989"/>
    </source>
</evidence>
<accession>H0R4F9</accession>
<protein>
    <recommendedName>
        <fullName evidence="8">Interferon-induced transmembrane protein</fullName>
    </recommendedName>
</protein>
<keyword evidence="2 5" id="KW-0812">Transmembrane</keyword>
<dbReference type="InterPro" id="IPR051423">
    <property type="entry name" value="CD225/Dispanin"/>
</dbReference>
<organism evidence="6 7">
    <name type="scientific">Gordonia effusa NBRC 100432</name>
    <dbReference type="NCBI Taxonomy" id="1077974"/>
    <lineage>
        <taxon>Bacteria</taxon>
        <taxon>Bacillati</taxon>
        <taxon>Actinomycetota</taxon>
        <taxon>Actinomycetes</taxon>
        <taxon>Mycobacteriales</taxon>
        <taxon>Gordoniaceae</taxon>
        <taxon>Gordonia</taxon>
    </lineage>
</organism>
<gene>
    <name evidence="6" type="ORF">GOEFS_098_00260</name>
</gene>
<dbReference type="STRING" id="1077974.GOEFS_098_00260"/>
<dbReference type="AlphaFoldDB" id="H0R4F9"/>
<evidence type="ECO:0000313" key="6">
    <source>
        <dbReference type="EMBL" id="GAB19960.1"/>
    </source>
</evidence>
<evidence type="ECO:0000256" key="2">
    <source>
        <dbReference type="ARBA" id="ARBA00022692"/>
    </source>
</evidence>
<evidence type="ECO:0008006" key="8">
    <source>
        <dbReference type="Google" id="ProtNLM"/>
    </source>
</evidence>
<name>H0R4F9_9ACTN</name>
<evidence type="ECO:0000256" key="4">
    <source>
        <dbReference type="ARBA" id="ARBA00023136"/>
    </source>
</evidence>
<sequence length="69" mass="7089">MPLGIVAIVKSTSVSKLWATGDYAGAQAAADEAKKWAMWGAIAGAVSIVLLIIFYVIIGVAAVSTSTTY</sequence>
<keyword evidence="3 5" id="KW-1133">Transmembrane helix</keyword>
<evidence type="ECO:0000313" key="7">
    <source>
        <dbReference type="Proteomes" id="UP000035034"/>
    </source>
</evidence>
<dbReference type="PANTHER" id="PTHR14948">
    <property type="entry name" value="NG5"/>
    <property type="match status" value="1"/>
</dbReference>
<dbReference type="EMBL" id="BAEH01000098">
    <property type="protein sequence ID" value="GAB19960.1"/>
    <property type="molecule type" value="Genomic_DNA"/>
</dbReference>
<comment type="subcellular location">
    <subcellularLocation>
        <location evidence="1">Membrane</location>
    </subcellularLocation>
</comment>
<reference evidence="6 7" key="1">
    <citation type="submission" date="2011-12" db="EMBL/GenBank/DDBJ databases">
        <title>Whole genome shotgun sequence of Gordonia effusa NBRC 100432.</title>
        <authorList>
            <person name="Yoshida I."/>
            <person name="Takarada H."/>
            <person name="Hosoyama A."/>
            <person name="Tsuchikane K."/>
            <person name="Katsumata H."/>
            <person name="Yamazaki S."/>
            <person name="Fujita N."/>
        </authorList>
    </citation>
    <scope>NUCLEOTIDE SEQUENCE [LARGE SCALE GENOMIC DNA]</scope>
    <source>
        <strain evidence="6 7">NBRC 100432</strain>
    </source>
</reference>
<dbReference type="Pfam" id="PF04505">
    <property type="entry name" value="CD225"/>
    <property type="match status" value="1"/>
</dbReference>
<dbReference type="Proteomes" id="UP000035034">
    <property type="component" value="Unassembled WGS sequence"/>
</dbReference>
<keyword evidence="7" id="KW-1185">Reference proteome</keyword>
<evidence type="ECO:0000256" key="1">
    <source>
        <dbReference type="ARBA" id="ARBA00004370"/>
    </source>
</evidence>
<evidence type="ECO:0000256" key="5">
    <source>
        <dbReference type="SAM" id="Phobius"/>
    </source>
</evidence>
<proteinExistence type="predicted"/>
<dbReference type="PANTHER" id="PTHR14948:SF25">
    <property type="entry name" value="DUF4190 DOMAIN-CONTAINING PROTEIN"/>
    <property type="match status" value="1"/>
</dbReference>
<dbReference type="GO" id="GO:0016020">
    <property type="term" value="C:membrane"/>
    <property type="evidence" value="ECO:0007669"/>
    <property type="project" value="UniProtKB-SubCell"/>
</dbReference>
<comment type="caution">
    <text evidence="6">The sequence shown here is derived from an EMBL/GenBank/DDBJ whole genome shotgun (WGS) entry which is preliminary data.</text>
</comment>
<feature type="transmembrane region" description="Helical" evidence="5">
    <location>
        <begin position="36"/>
        <end position="63"/>
    </location>
</feature>
<dbReference type="InterPro" id="IPR007593">
    <property type="entry name" value="CD225/Dispanin_fam"/>
</dbReference>
<keyword evidence="4 5" id="KW-0472">Membrane</keyword>